<protein>
    <recommendedName>
        <fullName evidence="3">UDP-N-acetylglucosamine kinase</fullName>
    </recommendedName>
</protein>
<evidence type="ECO:0008006" key="3">
    <source>
        <dbReference type="Google" id="ProtNLM"/>
    </source>
</evidence>
<organism evidence="1 2">
    <name type="scientific">Photorhabdus aegyptia</name>
    <dbReference type="NCBI Taxonomy" id="2805098"/>
    <lineage>
        <taxon>Bacteria</taxon>
        <taxon>Pseudomonadati</taxon>
        <taxon>Pseudomonadota</taxon>
        <taxon>Gammaproteobacteria</taxon>
        <taxon>Enterobacterales</taxon>
        <taxon>Morganellaceae</taxon>
        <taxon>Photorhabdus</taxon>
    </lineage>
</organism>
<name>A0A022PIJ7_9GAMM</name>
<dbReference type="InterPro" id="IPR027417">
    <property type="entry name" value="P-loop_NTPase"/>
</dbReference>
<accession>A0A022PIJ7</accession>
<dbReference type="EMBL" id="JFGV01000039">
    <property type="protein sequence ID" value="EYU14783.1"/>
    <property type="molecule type" value="Genomic_DNA"/>
</dbReference>
<dbReference type="PATRIC" id="fig|1393736.3.peg.2779"/>
<evidence type="ECO:0000313" key="1">
    <source>
        <dbReference type="EMBL" id="EYU14783.1"/>
    </source>
</evidence>
<keyword evidence="2" id="KW-1185">Reference proteome</keyword>
<dbReference type="Proteomes" id="UP000023464">
    <property type="component" value="Unassembled WGS sequence"/>
</dbReference>
<reference evidence="1 2" key="1">
    <citation type="submission" date="2014-03" db="EMBL/GenBank/DDBJ databases">
        <title>Draft Genome of Photorhabdus luminescens BA1, an Egyptian Isolate.</title>
        <authorList>
            <person name="Ghazal S."/>
            <person name="Hurst S.G.IV."/>
            <person name="Morris K."/>
            <person name="Thomas K."/>
            <person name="Tisa L.S."/>
        </authorList>
    </citation>
    <scope>NUCLEOTIDE SEQUENCE [LARGE SCALE GENOMIC DNA]</scope>
    <source>
        <strain evidence="1 2">BA1</strain>
    </source>
</reference>
<dbReference type="AlphaFoldDB" id="A0A022PIJ7"/>
<dbReference type="RefSeq" id="WP_235201097.1">
    <property type="nucleotide sequence ID" value="NZ_CAWLTM010000076.1"/>
</dbReference>
<evidence type="ECO:0000313" key="2">
    <source>
        <dbReference type="Proteomes" id="UP000023464"/>
    </source>
</evidence>
<dbReference type="Gene3D" id="3.40.50.300">
    <property type="entry name" value="P-loop containing nucleotide triphosphate hydrolases"/>
    <property type="match status" value="1"/>
</dbReference>
<comment type="caution">
    <text evidence="1">The sequence shown here is derived from an EMBL/GenBank/DDBJ whole genome shotgun (WGS) entry which is preliminary data.</text>
</comment>
<gene>
    <name evidence="1" type="ORF">BA1DRAFT_02716</name>
</gene>
<sequence length="63" mass="7064">MTHRPQLWVIAGPNGAGKSTLVRHYLTGKLSVVNPDDIERGFTLHNLSLKDADVFGCYKRKQI</sequence>
<dbReference type="SUPFAM" id="SSF52540">
    <property type="entry name" value="P-loop containing nucleoside triphosphate hydrolases"/>
    <property type="match status" value="1"/>
</dbReference>
<proteinExistence type="predicted"/>